<evidence type="ECO:0000313" key="4">
    <source>
        <dbReference type="Proteomes" id="UP000199208"/>
    </source>
</evidence>
<dbReference type="SUPFAM" id="SSF52317">
    <property type="entry name" value="Class I glutamine amidotransferase-like"/>
    <property type="match status" value="1"/>
</dbReference>
<dbReference type="Gene3D" id="3.40.50.880">
    <property type="match status" value="1"/>
</dbReference>
<dbReference type="Proteomes" id="UP000199208">
    <property type="component" value="Unassembled WGS sequence"/>
</dbReference>
<keyword evidence="4" id="KW-1185">Reference proteome</keyword>
<organism evidence="3 4">
    <name type="scientific">Acidaminobacter hydrogenoformans DSM 2784</name>
    <dbReference type="NCBI Taxonomy" id="1120920"/>
    <lineage>
        <taxon>Bacteria</taxon>
        <taxon>Bacillati</taxon>
        <taxon>Bacillota</taxon>
        <taxon>Clostridia</taxon>
        <taxon>Peptostreptococcales</taxon>
        <taxon>Acidaminobacteraceae</taxon>
        <taxon>Acidaminobacter</taxon>
    </lineage>
</organism>
<evidence type="ECO:0000256" key="1">
    <source>
        <dbReference type="ARBA" id="ARBA00022962"/>
    </source>
</evidence>
<dbReference type="RefSeq" id="WP_170829418.1">
    <property type="nucleotide sequence ID" value="NZ_FMWL01000012.1"/>
</dbReference>
<keyword evidence="3" id="KW-0808">Transferase</keyword>
<name>A0A1G5S245_9FIRM</name>
<sequence>MNRKKVLIINNERDPDDFGWIPRLKSAIEAIESVHFIMQHFSSVSIDNIEIIEPDCIIIYGRVTHHWDLEEIMQSYLSELEMIQALQKPTLGICAGLELMAIAFGGEIGRMSENGMGDVLEEGYIRKTILKKNPLFEGLEGTFCCRELHREEVKVLPAEFELLATSEMCRVQGIKHKDKPMYGVQFHPEWYNSDYPDGSIILHNFLKICHVV</sequence>
<dbReference type="PANTHER" id="PTHR43418:SF4">
    <property type="entry name" value="MULTIFUNCTIONAL TRYPTOPHAN BIOSYNTHESIS PROTEIN"/>
    <property type="match status" value="1"/>
</dbReference>
<dbReference type="InterPro" id="IPR029062">
    <property type="entry name" value="Class_I_gatase-like"/>
</dbReference>
<dbReference type="Pfam" id="PF00117">
    <property type="entry name" value="GATase"/>
    <property type="match status" value="1"/>
</dbReference>
<gene>
    <name evidence="3" type="ORF">SAMN03080599_02233</name>
</gene>
<dbReference type="PROSITE" id="PS51273">
    <property type="entry name" value="GATASE_TYPE_1"/>
    <property type="match status" value="1"/>
</dbReference>
<keyword evidence="1 3" id="KW-0315">Glutamine amidotransferase</keyword>
<feature type="domain" description="Glutamine amidotransferase" evidence="2">
    <location>
        <begin position="50"/>
        <end position="205"/>
    </location>
</feature>
<dbReference type="GO" id="GO:0000162">
    <property type="term" value="P:L-tryptophan biosynthetic process"/>
    <property type="evidence" value="ECO:0007669"/>
    <property type="project" value="TreeGrafter"/>
</dbReference>
<dbReference type="AlphaFoldDB" id="A0A1G5S245"/>
<dbReference type="EMBL" id="FMWL01000012">
    <property type="protein sequence ID" value="SCZ80376.1"/>
    <property type="molecule type" value="Genomic_DNA"/>
</dbReference>
<accession>A0A1G5S245</accession>
<evidence type="ECO:0000313" key="3">
    <source>
        <dbReference type="EMBL" id="SCZ80376.1"/>
    </source>
</evidence>
<proteinExistence type="predicted"/>
<dbReference type="GO" id="GO:0005829">
    <property type="term" value="C:cytosol"/>
    <property type="evidence" value="ECO:0007669"/>
    <property type="project" value="TreeGrafter"/>
</dbReference>
<evidence type="ECO:0000259" key="2">
    <source>
        <dbReference type="Pfam" id="PF00117"/>
    </source>
</evidence>
<dbReference type="InterPro" id="IPR050472">
    <property type="entry name" value="Anth_synth/Amidotransfase"/>
</dbReference>
<dbReference type="STRING" id="1120920.SAMN03080599_02233"/>
<protein>
    <submittedName>
        <fullName evidence="3">Glutamine amidotransferase class-I</fullName>
    </submittedName>
</protein>
<dbReference type="InterPro" id="IPR017926">
    <property type="entry name" value="GATASE"/>
</dbReference>
<dbReference type="GO" id="GO:0004049">
    <property type="term" value="F:anthranilate synthase activity"/>
    <property type="evidence" value="ECO:0007669"/>
    <property type="project" value="TreeGrafter"/>
</dbReference>
<reference evidence="3 4" key="1">
    <citation type="submission" date="2016-10" db="EMBL/GenBank/DDBJ databases">
        <authorList>
            <person name="de Groot N.N."/>
        </authorList>
    </citation>
    <scope>NUCLEOTIDE SEQUENCE [LARGE SCALE GENOMIC DNA]</scope>
    <source>
        <strain evidence="3 4">DSM 2784</strain>
    </source>
</reference>
<dbReference type="GO" id="GO:0016740">
    <property type="term" value="F:transferase activity"/>
    <property type="evidence" value="ECO:0007669"/>
    <property type="project" value="UniProtKB-KW"/>
</dbReference>
<dbReference type="PANTHER" id="PTHR43418">
    <property type="entry name" value="MULTIFUNCTIONAL TRYPTOPHAN BIOSYNTHESIS PROTEIN-RELATED"/>
    <property type="match status" value="1"/>
</dbReference>